<reference evidence="1 2" key="1">
    <citation type="submission" date="2016-10" db="EMBL/GenBank/DDBJ databases">
        <authorList>
            <person name="de Groot N.N."/>
        </authorList>
    </citation>
    <scope>NUCLEOTIDE SEQUENCE [LARGE SCALE GENOMIC DNA]</scope>
    <source>
        <strain evidence="1 2">CBS 141442</strain>
    </source>
</reference>
<accession>A0A1L0B8K5</accession>
<evidence type="ECO:0000313" key="2">
    <source>
        <dbReference type="Proteomes" id="UP000182334"/>
    </source>
</evidence>
<gene>
    <name evidence="1" type="ORF">SAMEA4029010_CIC11G00000001195</name>
</gene>
<protein>
    <submittedName>
        <fullName evidence="1">CIC11C00000001195</fullName>
    </submittedName>
</protein>
<proteinExistence type="predicted"/>
<name>A0A1L0B8K5_9ASCO</name>
<sequence>MVPKSLHVLASQDSGIASNCLVENGFQKFAAPHMEYTRLGIHTTHSKRDECTMAAKVDMYQDKIPREVDNGDEAYPMCVVSLQLPVKQRILHGHAAH</sequence>
<organism evidence="1 2">
    <name type="scientific">Sungouiella intermedia</name>
    <dbReference type="NCBI Taxonomy" id="45354"/>
    <lineage>
        <taxon>Eukaryota</taxon>
        <taxon>Fungi</taxon>
        <taxon>Dikarya</taxon>
        <taxon>Ascomycota</taxon>
        <taxon>Saccharomycotina</taxon>
        <taxon>Pichiomycetes</taxon>
        <taxon>Metschnikowiaceae</taxon>
        <taxon>Sungouiella</taxon>
    </lineage>
</organism>
<dbReference type="EMBL" id="LT635756">
    <property type="protein sequence ID" value="SGZ46471.1"/>
    <property type="molecule type" value="Genomic_DNA"/>
</dbReference>
<evidence type="ECO:0000313" key="1">
    <source>
        <dbReference type="EMBL" id="SGZ46471.1"/>
    </source>
</evidence>
<dbReference type="Proteomes" id="UP000182334">
    <property type="component" value="Chromosome I"/>
</dbReference>
<dbReference type="AlphaFoldDB" id="A0A1L0B8K5"/>
<keyword evidence="2" id="KW-1185">Reference proteome</keyword>